<feature type="coiled-coil region" evidence="4">
    <location>
        <begin position="42"/>
        <end position="87"/>
    </location>
</feature>
<reference evidence="7 8" key="1">
    <citation type="submission" date="2024-01" db="EMBL/GenBank/DDBJ databases">
        <authorList>
            <person name="Alioto T."/>
            <person name="Alioto T."/>
            <person name="Gomez Garrido J."/>
        </authorList>
    </citation>
    <scope>NUCLEOTIDE SEQUENCE [LARGE SCALE GENOMIC DNA]</scope>
</reference>
<dbReference type="SMART" id="SM00110">
    <property type="entry name" value="C1Q"/>
    <property type="match status" value="1"/>
</dbReference>
<organism evidence="7 8">
    <name type="scientific">Scomber scombrus</name>
    <name type="common">Atlantic mackerel</name>
    <name type="synonym">Scomber vernalis</name>
    <dbReference type="NCBI Taxonomy" id="13677"/>
    <lineage>
        <taxon>Eukaryota</taxon>
        <taxon>Metazoa</taxon>
        <taxon>Chordata</taxon>
        <taxon>Craniata</taxon>
        <taxon>Vertebrata</taxon>
        <taxon>Euteleostomi</taxon>
        <taxon>Actinopterygii</taxon>
        <taxon>Neopterygii</taxon>
        <taxon>Teleostei</taxon>
        <taxon>Neoteleostei</taxon>
        <taxon>Acanthomorphata</taxon>
        <taxon>Pelagiaria</taxon>
        <taxon>Scombriformes</taxon>
        <taxon>Scombridae</taxon>
        <taxon>Scomber</taxon>
    </lineage>
</organism>
<dbReference type="PROSITE" id="PS50871">
    <property type="entry name" value="C1Q"/>
    <property type="match status" value="1"/>
</dbReference>
<evidence type="ECO:0000256" key="1">
    <source>
        <dbReference type="ARBA" id="ARBA00004613"/>
    </source>
</evidence>
<feature type="signal peptide" evidence="5">
    <location>
        <begin position="1"/>
        <end position="16"/>
    </location>
</feature>
<dbReference type="PANTHER" id="PTHR22923:SF102">
    <property type="entry name" value="CEREBELLIN 13-RELATED"/>
    <property type="match status" value="1"/>
</dbReference>
<keyword evidence="8" id="KW-1185">Reference proteome</keyword>
<dbReference type="InterPro" id="IPR008983">
    <property type="entry name" value="Tumour_necrosis_fac-like_dom"/>
</dbReference>
<feature type="chain" id="PRO_5043393412" evidence="5">
    <location>
        <begin position="17"/>
        <end position="227"/>
    </location>
</feature>
<dbReference type="Gene3D" id="2.60.120.40">
    <property type="match status" value="1"/>
</dbReference>
<accession>A0AAV1QMB5</accession>
<dbReference type="EMBL" id="CAWUFR010002134">
    <property type="protein sequence ID" value="CAK6984733.1"/>
    <property type="molecule type" value="Genomic_DNA"/>
</dbReference>
<evidence type="ECO:0000256" key="5">
    <source>
        <dbReference type="SAM" id="SignalP"/>
    </source>
</evidence>
<gene>
    <name evidence="7" type="ORF">FSCOSCO3_A002036</name>
</gene>
<evidence type="ECO:0000313" key="7">
    <source>
        <dbReference type="EMBL" id="CAK6984733.1"/>
    </source>
</evidence>
<keyword evidence="3 5" id="KW-0732">Signal</keyword>
<dbReference type="Pfam" id="PF00386">
    <property type="entry name" value="C1q"/>
    <property type="match status" value="1"/>
</dbReference>
<dbReference type="PANTHER" id="PTHR22923">
    <property type="entry name" value="CEREBELLIN-RELATED"/>
    <property type="match status" value="1"/>
</dbReference>
<feature type="domain" description="C1q" evidence="6">
    <location>
        <begin position="88"/>
        <end position="227"/>
    </location>
</feature>
<name>A0AAV1QMB5_SCOSC</name>
<dbReference type="InterPro" id="IPR050822">
    <property type="entry name" value="Cerebellin_Synaptic_Org"/>
</dbReference>
<evidence type="ECO:0000259" key="6">
    <source>
        <dbReference type="PROSITE" id="PS50871"/>
    </source>
</evidence>
<sequence>MELAVFFPLLLLVCSASTGSVTKNADYKPPYEPLPYDIHAVLSDMKAEIGQLQKRNEAQTRRQNTEVDMLKNELKKQKTEVDKLKQQLHGGQVAFSASLYTKHRRHFGPFKKRTPLVYKYVVTNIGHAYDSNTGIFTAPLRGAYHFEFHVGAHGDKRRAAGVLLYKNEHHVFSAYEQQTAHYGSASNSVSLILEKGDKVSIRMFANRRVYDDHNHYCTFSGHLMFTM</sequence>
<keyword evidence="4" id="KW-0175">Coiled coil</keyword>
<comment type="caution">
    <text evidence="7">The sequence shown here is derived from an EMBL/GenBank/DDBJ whole genome shotgun (WGS) entry which is preliminary data.</text>
</comment>
<dbReference type="AlphaFoldDB" id="A0AAV1QMB5"/>
<evidence type="ECO:0000313" key="8">
    <source>
        <dbReference type="Proteomes" id="UP001314229"/>
    </source>
</evidence>
<evidence type="ECO:0000256" key="2">
    <source>
        <dbReference type="ARBA" id="ARBA00022525"/>
    </source>
</evidence>
<dbReference type="Gene3D" id="6.10.250.920">
    <property type="match status" value="1"/>
</dbReference>
<dbReference type="Proteomes" id="UP001314229">
    <property type="component" value="Unassembled WGS sequence"/>
</dbReference>
<evidence type="ECO:0000256" key="3">
    <source>
        <dbReference type="ARBA" id="ARBA00022729"/>
    </source>
</evidence>
<protein>
    <submittedName>
        <fullName evidence="7">Complement C1q tumor necrosis factor-related protein 3-like</fullName>
    </submittedName>
</protein>
<dbReference type="SUPFAM" id="SSF49842">
    <property type="entry name" value="TNF-like"/>
    <property type="match status" value="1"/>
</dbReference>
<comment type="subcellular location">
    <subcellularLocation>
        <location evidence="1">Secreted</location>
    </subcellularLocation>
</comment>
<dbReference type="InterPro" id="IPR001073">
    <property type="entry name" value="C1q_dom"/>
</dbReference>
<evidence type="ECO:0000256" key="4">
    <source>
        <dbReference type="SAM" id="Coils"/>
    </source>
</evidence>
<dbReference type="GO" id="GO:0005576">
    <property type="term" value="C:extracellular region"/>
    <property type="evidence" value="ECO:0007669"/>
    <property type="project" value="UniProtKB-SubCell"/>
</dbReference>
<keyword evidence="2" id="KW-0964">Secreted</keyword>
<proteinExistence type="predicted"/>
<dbReference type="PRINTS" id="PR00007">
    <property type="entry name" value="COMPLEMNTC1Q"/>
</dbReference>